<evidence type="ECO:0000313" key="1">
    <source>
        <dbReference type="EMBL" id="MED4403457.1"/>
    </source>
</evidence>
<name>A0ABU6P471_9BACI</name>
<dbReference type="EMBL" id="JARTFS010000016">
    <property type="protein sequence ID" value="MED4403457.1"/>
    <property type="molecule type" value="Genomic_DNA"/>
</dbReference>
<gene>
    <name evidence="1" type="ORF">P9271_19290</name>
</gene>
<dbReference type="Proteomes" id="UP001342826">
    <property type="component" value="Unassembled WGS sequence"/>
</dbReference>
<keyword evidence="2" id="KW-1185">Reference proteome</keyword>
<dbReference type="GeneID" id="301140794"/>
<sequence>MKMAEIKRGQPITFRIPADTPDHIVKHLQYLKETEKRNFSSKIAEFVMTGMTQSLAEHQEVLHLPLPRRLSKAQRDWLKHEQSQALLGSIIHQLLSDPLRVASLLSSLNNDIINEDYYSMPLEEAAGTTDPVARPLMQDEEEVETIKQPLNIIDDDDLDEIDWGTEVQVDSSVEEETVNESLDDLLGDFLAQMNK</sequence>
<comment type="caution">
    <text evidence="1">The sequence shown here is derived from an EMBL/GenBank/DDBJ whole genome shotgun (WGS) entry which is preliminary data.</text>
</comment>
<organism evidence="1 2">
    <name type="scientific">Metabacillus fastidiosus</name>
    <dbReference type="NCBI Taxonomy" id="1458"/>
    <lineage>
        <taxon>Bacteria</taxon>
        <taxon>Bacillati</taxon>
        <taxon>Bacillota</taxon>
        <taxon>Bacilli</taxon>
        <taxon>Bacillales</taxon>
        <taxon>Bacillaceae</taxon>
        <taxon>Metabacillus</taxon>
    </lineage>
</organism>
<accession>A0ABU6P471</accession>
<reference evidence="1 2" key="1">
    <citation type="submission" date="2023-03" db="EMBL/GenBank/DDBJ databases">
        <title>Bacillus Genome Sequencing.</title>
        <authorList>
            <person name="Dunlap C."/>
        </authorList>
    </citation>
    <scope>NUCLEOTIDE SEQUENCE [LARGE SCALE GENOMIC DNA]</scope>
    <source>
        <strain evidence="1 2">NRS-1717</strain>
    </source>
</reference>
<dbReference type="RefSeq" id="WP_066228364.1">
    <property type="nucleotide sequence ID" value="NZ_JARTFQ010000001.1"/>
</dbReference>
<evidence type="ECO:0000313" key="2">
    <source>
        <dbReference type="Proteomes" id="UP001342826"/>
    </source>
</evidence>
<proteinExistence type="predicted"/>
<protein>
    <submittedName>
        <fullName evidence="1">Uncharacterized protein</fullName>
    </submittedName>
</protein>